<dbReference type="OrthoDB" id="5190544at2"/>
<evidence type="ECO:0008006" key="3">
    <source>
        <dbReference type="Google" id="ProtNLM"/>
    </source>
</evidence>
<dbReference type="InterPro" id="IPR018742">
    <property type="entry name" value="DUF2290"/>
</dbReference>
<organism evidence="1 2">
    <name type="scientific">Thioflavicoccus mobilis 8321</name>
    <dbReference type="NCBI Taxonomy" id="765912"/>
    <lineage>
        <taxon>Bacteria</taxon>
        <taxon>Pseudomonadati</taxon>
        <taxon>Pseudomonadota</taxon>
        <taxon>Gammaproteobacteria</taxon>
        <taxon>Chromatiales</taxon>
        <taxon>Chromatiaceae</taxon>
        <taxon>Thioflavicoccus</taxon>
    </lineage>
</organism>
<dbReference type="RefSeq" id="WP_015282550.1">
    <property type="nucleotide sequence ID" value="NC_019941.1"/>
</dbReference>
<evidence type="ECO:0000313" key="2">
    <source>
        <dbReference type="Proteomes" id="UP000010816"/>
    </source>
</evidence>
<geneLocation type="plasmid" evidence="1 2">
    <name>pTHIMO01</name>
</geneLocation>
<protein>
    <recommendedName>
        <fullName evidence="3">DUF2290 domain-containing protein</fullName>
    </recommendedName>
</protein>
<accession>L0H4A8</accession>
<dbReference type="HOGENOM" id="CLU_105345_0_0_6"/>
<proteinExistence type="predicted"/>
<evidence type="ECO:0000313" key="1">
    <source>
        <dbReference type="EMBL" id="AGA92434.1"/>
    </source>
</evidence>
<reference evidence="1 2" key="1">
    <citation type="submission" date="2011-09" db="EMBL/GenBank/DDBJ databases">
        <title>Complete sequence of plasmid of Thioflavicoccus mobilis 8321.</title>
        <authorList>
            <consortium name="US DOE Joint Genome Institute"/>
            <person name="Lucas S."/>
            <person name="Han J."/>
            <person name="Lapidus A."/>
            <person name="Cheng J.-F."/>
            <person name="Goodwin L."/>
            <person name="Pitluck S."/>
            <person name="Peters L."/>
            <person name="Ovchinnikova G."/>
            <person name="Lu M."/>
            <person name="Detter J.C."/>
            <person name="Han C."/>
            <person name="Tapia R."/>
            <person name="Land M."/>
            <person name="Hauser L."/>
            <person name="Kyrpides N."/>
            <person name="Ivanova N."/>
            <person name="Pagani I."/>
            <person name="Vogl K."/>
            <person name="Liu Z."/>
            <person name="Imhoff J."/>
            <person name="Thiel V."/>
            <person name="Frigaard N.-U."/>
            <person name="Bryant D."/>
            <person name="Woyke T."/>
        </authorList>
    </citation>
    <scope>NUCLEOTIDE SEQUENCE [LARGE SCALE GENOMIC DNA]</scope>
    <source>
        <strain evidence="1 2">8321</strain>
        <plasmid evidence="2">Plasmid pTHIMO01</plasmid>
    </source>
</reference>
<dbReference type="EMBL" id="CP003052">
    <property type="protein sequence ID" value="AGA92434.1"/>
    <property type="molecule type" value="Genomic_DNA"/>
</dbReference>
<dbReference type="KEGG" id="tmb:Thimo_3782"/>
<name>L0H4A8_9GAMM</name>
<dbReference type="AlphaFoldDB" id="L0H4A8"/>
<dbReference type="Pfam" id="PF10053">
    <property type="entry name" value="DUF2290"/>
    <property type="match status" value="1"/>
</dbReference>
<keyword evidence="1" id="KW-0614">Plasmid</keyword>
<sequence length="240" mass="27104">MRGASRITLTPKQCRTQLQNLVDALLVSGLAVDRLVPVVLWSRGGFCRVSWPPCAETDGGQFFKDFYTVETYLGWLATRHYSAVLFDGSLLQMTLDFRNGEFAGHRLAYIPCPFFLGEEGAEMLRSEPILDVIEMYRARGEECLRLRTPIRFDFDPSAAGADHPASHVTLNDQAFRIPACGPLSLWQFIEFVFLRFYPAVWAENDFLAETAANPLPRQITAEHEQSMHLNWRGDSGRIAG</sequence>
<gene>
    <name evidence="1" type="ORF">Thimo_3782</name>
</gene>
<dbReference type="Proteomes" id="UP000010816">
    <property type="component" value="Plasmid pTHIMO01"/>
</dbReference>
<keyword evidence="2" id="KW-1185">Reference proteome</keyword>